<sequence>MPDPGQDSNFDDSFLTLARSSEGLYKDKGSKFYFFAFPVQDEQEIKELLADLRKKYYDARHHCFAWVLGKEGLDYRANDDGEPNHSAGDPILGQIRSNQLTDILIVVVRYFGGTKLGMGGLIQAYKTSAAMAIEANEIIEKQVKIRIQVQFPYPQMNEVMKLVKTHDLDIIAQEMTLDCQMSLEFRQGLEQRVTQALVDIEGLELSTA</sequence>
<dbReference type="PANTHER" id="PTHR16301">
    <property type="entry name" value="IMPACT-RELATED"/>
    <property type="match status" value="1"/>
</dbReference>
<dbReference type="InterPro" id="IPR023582">
    <property type="entry name" value="Impact"/>
</dbReference>
<dbReference type="Proteomes" id="UP001163156">
    <property type="component" value="Chromosome"/>
</dbReference>
<dbReference type="InterPro" id="IPR036956">
    <property type="entry name" value="Impact_N_sf"/>
</dbReference>
<accession>A0ABY6MPE4</accession>
<dbReference type="RefSeq" id="WP_264811008.1">
    <property type="nucleotide sequence ID" value="NZ_CP110226.1"/>
</dbReference>
<evidence type="ECO:0000256" key="1">
    <source>
        <dbReference type="ARBA" id="ARBA00007665"/>
    </source>
</evidence>
<evidence type="ECO:0000313" key="3">
    <source>
        <dbReference type="EMBL" id="UZD24292.1"/>
    </source>
</evidence>
<evidence type="ECO:0000313" key="4">
    <source>
        <dbReference type="Proteomes" id="UP001163156"/>
    </source>
</evidence>
<dbReference type="InterPro" id="IPR001498">
    <property type="entry name" value="Impact_N"/>
</dbReference>
<dbReference type="SUPFAM" id="SSF54211">
    <property type="entry name" value="Ribosomal protein S5 domain 2-like"/>
    <property type="match status" value="1"/>
</dbReference>
<evidence type="ECO:0000259" key="2">
    <source>
        <dbReference type="Pfam" id="PF01205"/>
    </source>
</evidence>
<feature type="domain" description="Impact N-terminal" evidence="2">
    <location>
        <begin position="28"/>
        <end position="133"/>
    </location>
</feature>
<comment type="similarity">
    <text evidence="1">Belongs to the IMPACT family.</text>
</comment>
<keyword evidence="4" id="KW-1185">Reference proteome</keyword>
<dbReference type="Gene3D" id="3.30.230.30">
    <property type="entry name" value="Impact, N-terminal domain"/>
    <property type="match status" value="1"/>
</dbReference>
<proteinExistence type="inferred from homology"/>
<dbReference type="InterPro" id="IPR020569">
    <property type="entry name" value="UPF0029_Impact_CS"/>
</dbReference>
<dbReference type="PANTHER" id="PTHR16301:SF20">
    <property type="entry name" value="IMPACT FAMILY MEMBER YIGZ"/>
    <property type="match status" value="1"/>
</dbReference>
<dbReference type="InterPro" id="IPR020568">
    <property type="entry name" value="Ribosomal_Su5_D2-typ_SF"/>
</dbReference>
<dbReference type="EMBL" id="CP110226">
    <property type="protein sequence ID" value="UZD24292.1"/>
    <property type="molecule type" value="Genomic_DNA"/>
</dbReference>
<name>A0ABY6MPE4_9BACT</name>
<protein>
    <submittedName>
        <fullName evidence="3">YigZ family protein</fullName>
    </submittedName>
</protein>
<dbReference type="Pfam" id="PF01205">
    <property type="entry name" value="Impact_N"/>
    <property type="match status" value="1"/>
</dbReference>
<organism evidence="3 4">
    <name type="scientific">Algoriphagus halophytocola</name>
    <dbReference type="NCBI Taxonomy" id="2991499"/>
    <lineage>
        <taxon>Bacteria</taxon>
        <taxon>Pseudomonadati</taxon>
        <taxon>Bacteroidota</taxon>
        <taxon>Cytophagia</taxon>
        <taxon>Cytophagales</taxon>
        <taxon>Cyclobacteriaceae</taxon>
        <taxon>Algoriphagus</taxon>
    </lineage>
</organism>
<reference evidence="3" key="1">
    <citation type="submission" date="2022-10" db="EMBL/GenBank/DDBJ databases">
        <title>Algoriphagus sp. a novel bacteria isolate from halophytes salicornia europaea.</title>
        <authorList>
            <person name="Peng Y."/>
            <person name="Jiang L."/>
            <person name="Lee J."/>
        </authorList>
    </citation>
    <scope>NUCLEOTIDE SEQUENCE</scope>
    <source>
        <strain evidence="3">TR-M5</strain>
    </source>
</reference>
<dbReference type="PROSITE" id="PS00910">
    <property type="entry name" value="UPF0029"/>
    <property type="match status" value="1"/>
</dbReference>
<gene>
    <name evidence="3" type="ORF">OM944_07265</name>
</gene>